<comment type="caution">
    <text evidence="1">The sequence shown here is derived from an EMBL/GenBank/DDBJ whole genome shotgun (WGS) entry which is preliminary data.</text>
</comment>
<dbReference type="Proteomes" id="UP000299102">
    <property type="component" value="Unassembled WGS sequence"/>
</dbReference>
<proteinExistence type="predicted"/>
<gene>
    <name evidence="1" type="ORF">EVAR_38546_1</name>
</gene>
<organism evidence="1 2">
    <name type="scientific">Eumeta variegata</name>
    <name type="common">Bagworm moth</name>
    <name type="synonym">Eumeta japonica</name>
    <dbReference type="NCBI Taxonomy" id="151549"/>
    <lineage>
        <taxon>Eukaryota</taxon>
        <taxon>Metazoa</taxon>
        <taxon>Ecdysozoa</taxon>
        <taxon>Arthropoda</taxon>
        <taxon>Hexapoda</taxon>
        <taxon>Insecta</taxon>
        <taxon>Pterygota</taxon>
        <taxon>Neoptera</taxon>
        <taxon>Endopterygota</taxon>
        <taxon>Lepidoptera</taxon>
        <taxon>Glossata</taxon>
        <taxon>Ditrysia</taxon>
        <taxon>Tineoidea</taxon>
        <taxon>Psychidae</taxon>
        <taxon>Oiketicinae</taxon>
        <taxon>Eumeta</taxon>
    </lineage>
</organism>
<dbReference type="EMBL" id="BGZK01000526">
    <property type="protein sequence ID" value="GBP48571.1"/>
    <property type="molecule type" value="Genomic_DNA"/>
</dbReference>
<name>A0A4C1WBY1_EUMVA</name>
<reference evidence="1 2" key="1">
    <citation type="journal article" date="2019" name="Commun. Biol.">
        <title>The bagworm genome reveals a unique fibroin gene that provides high tensile strength.</title>
        <authorList>
            <person name="Kono N."/>
            <person name="Nakamura H."/>
            <person name="Ohtoshi R."/>
            <person name="Tomita M."/>
            <person name="Numata K."/>
            <person name="Arakawa K."/>
        </authorList>
    </citation>
    <scope>NUCLEOTIDE SEQUENCE [LARGE SCALE GENOMIC DNA]</scope>
</reference>
<evidence type="ECO:0000313" key="1">
    <source>
        <dbReference type="EMBL" id="GBP48571.1"/>
    </source>
</evidence>
<protein>
    <submittedName>
        <fullName evidence="1">Uncharacterized protein</fullName>
    </submittedName>
</protein>
<accession>A0A4C1WBY1</accession>
<sequence length="113" mass="12619">MTPEARHVTIIILPVSTPHANCPVLTRETPSMTLHRMLSDFWYSLVRLVGVPKVGGGGLPEFQPPPWILTVPGHWCCVFETSYISKRGPMRGQDLGRSKRYGLYSVYPAHGSE</sequence>
<evidence type="ECO:0000313" key="2">
    <source>
        <dbReference type="Proteomes" id="UP000299102"/>
    </source>
</evidence>
<dbReference type="AlphaFoldDB" id="A0A4C1WBY1"/>
<keyword evidence="2" id="KW-1185">Reference proteome</keyword>